<evidence type="ECO:0008006" key="8">
    <source>
        <dbReference type="Google" id="ProtNLM"/>
    </source>
</evidence>
<sequence>MPSPSPTPHIHILGLGNLAKLFAHSLSLLPTPPTHAPNPSPLPPSLLPHHPRPAITHLILTTKSPSSAAAVAPLLPRLSADSTILFTQNGIGAVEEVSSLFPADAQPTYLSAIVTHGVFSTGQFSATHAGVADLKIGPVSGRTSELSTSARWLVDTILSSEALAATEPSSASPTALSSPPSLTPLRTALASETSLVILSHLSALHPDSPLPPSKAERFSVARLAAMVEGVCEATRGNRSSMLQDVEAGRGTEVGYINGWIVGRGEEMGVGVGVNAGVMGMVERGEVVKIEEVGRLLERMREGVEGR</sequence>
<evidence type="ECO:0000259" key="4">
    <source>
        <dbReference type="Pfam" id="PF02558"/>
    </source>
</evidence>
<dbReference type="InterPro" id="IPR036291">
    <property type="entry name" value="NAD(P)-bd_dom_sf"/>
</dbReference>
<evidence type="ECO:0000256" key="1">
    <source>
        <dbReference type="ARBA" id="ARBA00007870"/>
    </source>
</evidence>
<dbReference type="PANTHER" id="PTHR43765:SF2">
    <property type="entry name" value="2-DEHYDROPANTOATE 2-REDUCTASE"/>
    <property type="match status" value="1"/>
</dbReference>
<dbReference type="Pfam" id="PF02558">
    <property type="entry name" value="ApbA"/>
    <property type="match status" value="1"/>
</dbReference>
<dbReference type="Gene3D" id="1.10.1040.10">
    <property type="entry name" value="N-(1-d-carboxylethyl)-l-norvaline Dehydrogenase, domain 2"/>
    <property type="match status" value="1"/>
</dbReference>
<dbReference type="InterPro" id="IPR013332">
    <property type="entry name" value="KPR_N"/>
</dbReference>
<dbReference type="OrthoDB" id="73846at2759"/>
<reference evidence="7" key="1">
    <citation type="submission" date="2010-09" db="EMBL/GenBank/DDBJ databases">
        <title>The genome sequence of Geomyces destructans 20631-21.</title>
        <authorList>
            <consortium name="The Broad Institute Genome Sequencing Platform"/>
            <person name="Cuomo C.A."/>
            <person name="Blehert D.S."/>
            <person name="Lorch J.M."/>
            <person name="Young S.K."/>
            <person name="Zeng Q."/>
            <person name="Gargeya S."/>
            <person name="Fitzgerald M."/>
            <person name="Haas B."/>
            <person name="Abouelleil A."/>
            <person name="Alvarado L."/>
            <person name="Arachchi H.M."/>
            <person name="Berlin A."/>
            <person name="Brown A."/>
            <person name="Chapman S.B."/>
            <person name="Chen Z."/>
            <person name="Dunbar C."/>
            <person name="Freedman E."/>
            <person name="Gearin G."/>
            <person name="Gellesch M."/>
            <person name="Goldberg J."/>
            <person name="Griggs A."/>
            <person name="Gujja S."/>
            <person name="Heiman D."/>
            <person name="Howarth C."/>
            <person name="Larson L."/>
            <person name="Lui A."/>
            <person name="MacDonald P.J.P."/>
            <person name="Montmayeur A."/>
            <person name="Murphy C."/>
            <person name="Neiman D."/>
            <person name="Pearson M."/>
            <person name="Priest M."/>
            <person name="Roberts A."/>
            <person name="Saif S."/>
            <person name="Shea T."/>
            <person name="Shenoy N."/>
            <person name="Sisk P."/>
            <person name="Stolte C."/>
            <person name="Sykes S."/>
            <person name="Wortman J."/>
            <person name="Nusbaum C."/>
            <person name="Birren B."/>
        </authorList>
    </citation>
    <scope>NUCLEOTIDE SEQUENCE [LARGE SCALE GENOMIC DNA]</scope>
    <source>
        <strain evidence="7">ATCC MYA-4855 / 20631-21</strain>
    </source>
</reference>
<evidence type="ECO:0000313" key="6">
    <source>
        <dbReference type="EMBL" id="ELR02187.1"/>
    </source>
</evidence>
<evidence type="ECO:0000313" key="7">
    <source>
        <dbReference type="Proteomes" id="UP000011064"/>
    </source>
</evidence>
<evidence type="ECO:0000256" key="3">
    <source>
        <dbReference type="ARBA" id="ARBA00023002"/>
    </source>
</evidence>
<dbReference type="AlphaFoldDB" id="L8FMQ7"/>
<feature type="domain" description="Ketopantoate reductase N-terminal" evidence="4">
    <location>
        <begin position="45"/>
        <end position="140"/>
    </location>
</feature>
<dbReference type="InterPro" id="IPR013328">
    <property type="entry name" value="6PGD_dom2"/>
</dbReference>
<dbReference type="Gene3D" id="3.40.50.720">
    <property type="entry name" value="NAD(P)-binding Rossmann-like Domain"/>
    <property type="match status" value="1"/>
</dbReference>
<name>L8FMQ7_PSED2</name>
<dbReference type="GO" id="GO:0050661">
    <property type="term" value="F:NADP binding"/>
    <property type="evidence" value="ECO:0007669"/>
    <property type="project" value="TreeGrafter"/>
</dbReference>
<dbReference type="InterPro" id="IPR008927">
    <property type="entry name" value="6-PGluconate_DH-like_C_sf"/>
</dbReference>
<protein>
    <recommendedName>
        <fullName evidence="8">2-dehydropantoate 2-reductase</fullName>
    </recommendedName>
</protein>
<feature type="domain" description="Ketopantoate reductase C-terminal" evidence="5">
    <location>
        <begin position="215"/>
        <end position="282"/>
    </location>
</feature>
<evidence type="ECO:0000256" key="2">
    <source>
        <dbReference type="ARBA" id="ARBA00022857"/>
    </source>
</evidence>
<dbReference type="InParanoid" id="L8FMQ7"/>
<dbReference type="Pfam" id="PF08546">
    <property type="entry name" value="ApbA_C"/>
    <property type="match status" value="1"/>
</dbReference>
<dbReference type="HOGENOM" id="CLU_031468_0_1_1"/>
<dbReference type="Proteomes" id="UP000011064">
    <property type="component" value="Unassembled WGS sequence"/>
</dbReference>
<keyword evidence="7" id="KW-1185">Reference proteome</keyword>
<dbReference type="SUPFAM" id="SSF48179">
    <property type="entry name" value="6-phosphogluconate dehydrogenase C-terminal domain-like"/>
    <property type="match status" value="1"/>
</dbReference>
<dbReference type="GO" id="GO:0008677">
    <property type="term" value="F:2-dehydropantoate 2-reductase activity"/>
    <property type="evidence" value="ECO:0007669"/>
    <property type="project" value="TreeGrafter"/>
</dbReference>
<keyword evidence="3" id="KW-0560">Oxidoreductase</keyword>
<dbReference type="VEuPathDB" id="FungiDB:GMDG_00980"/>
<accession>L8FMQ7</accession>
<proteinExistence type="inferred from homology"/>
<dbReference type="EMBL" id="GL573179">
    <property type="protein sequence ID" value="ELR02187.1"/>
    <property type="molecule type" value="Genomic_DNA"/>
</dbReference>
<dbReference type="STRING" id="658429.L8FMQ7"/>
<dbReference type="InterPro" id="IPR013752">
    <property type="entry name" value="KPA_reductase"/>
</dbReference>
<dbReference type="SUPFAM" id="SSF51735">
    <property type="entry name" value="NAD(P)-binding Rossmann-fold domains"/>
    <property type="match status" value="1"/>
</dbReference>
<evidence type="ECO:0000259" key="5">
    <source>
        <dbReference type="Pfam" id="PF08546"/>
    </source>
</evidence>
<keyword evidence="2" id="KW-0521">NADP</keyword>
<dbReference type="PRINTS" id="PR01217">
    <property type="entry name" value="PRICHEXTENSN"/>
</dbReference>
<dbReference type="GO" id="GO:0005739">
    <property type="term" value="C:mitochondrion"/>
    <property type="evidence" value="ECO:0007669"/>
    <property type="project" value="TreeGrafter"/>
</dbReference>
<dbReference type="PANTHER" id="PTHR43765">
    <property type="entry name" value="2-DEHYDROPANTOATE 2-REDUCTASE-RELATED"/>
    <property type="match status" value="1"/>
</dbReference>
<dbReference type="InterPro" id="IPR050838">
    <property type="entry name" value="Ketopantoate_reductase"/>
</dbReference>
<organism evidence="6 7">
    <name type="scientific">Pseudogymnoascus destructans (strain ATCC MYA-4855 / 20631-21)</name>
    <name type="common">Bat white-nose syndrome fungus</name>
    <name type="synonym">Geomyces destructans</name>
    <dbReference type="NCBI Taxonomy" id="658429"/>
    <lineage>
        <taxon>Eukaryota</taxon>
        <taxon>Fungi</taxon>
        <taxon>Dikarya</taxon>
        <taxon>Ascomycota</taxon>
        <taxon>Pezizomycotina</taxon>
        <taxon>Leotiomycetes</taxon>
        <taxon>Thelebolales</taxon>
        <taxon>Thelebolaceae</taxon>
        <taxon>Pseudogymnoascus</taxon>
    </lineage>
</organism>
<gene>
    <name evidence="6" type="ORF">GMDG_00980</name>
</gene>
<comment type="similarity">
    <text evidence="1">Belongs to the ketopantoate reductase family.</text>
</comment>